<keyword evidence="3" id="KW-0808">Transferase</keyword>
<dbReference type="Proteomes" id="UP000294613">
    <property type="component" value="Unassembled WGS sequence"/>
</dbReference>
<dbReference type="Gene3D" id="3.40.630.30">
    <property type="match status" value="1"/>
</dbReference>
<evidence type="ECO:0000313" key="3">
    <source>
        <dbReference type="EMBL" id="TCS68495.1"/>
    </source>
</evidence>
<name>A0A4R3JPB2_9FIRM</name>
<dbReference type="EMBL" id="BHEO01000002">
    <property type="protein sequence ID" value="GBU04463.1"/>
    <property type="molecule type" value="Genomic_DNA"/>
</dbReference>
<reference evidence="3 4" key="2">
    <citation type="submission" date="2019-03" db="EMBL/GenBank/DDBJ databases">
        <title>Genomic Encyclopedia of Type Strains, Phase IV (KMG-IV): sequencing the most valuable type-strain genomes for metagenomic binning, comparative biology and taxonomic classification.</title>
        <authorList>
            <person name="Goeker M."/>
        </authorList>
    </citation>
    <scope>NUCLEOTIDE SEQUENCE [LARGE SCALE GENOMIC DNA]</scope>
    <source>
        <strain evidence="3 4">DSM 103426</strain>
    </source>
</reference>
<dbReference type="EMBL" id="SLZV01000008">
    <property type="protein sequence ID" value="TCS68495.1"/>
    <property type="molecule type" value="Genomic_DNA"/>
</dbReference>
<evidence type="ECO:0000259" key="1">
    <source>
        <dbReference type="PROSITE" id="PS51186"/>
    </source>
</evidence>
<dbReference type="InterPro" id="IPR000182">
    <property type="entry name" value="GNAT_dom"/>
</dbReference>
<dbReference type="Proteomes" id="UP000702954">
    <property type="component" value="Unassembled WGS sequence"/>
</dbReference>
<dbReference type="InterPro" id="IPR016181">
    <property type="entry name" value="Acyl_CoA_acyltransferase"/>
</dbReference>
<dbReference type="PROSITE" id="PS51186">
    <property type="entry name" value="GNAT"/>
    <property type="match status" value="1"/>
</dbReference>
<dbReference type="AlphaFoldDB" id="A0A4R3JPB2"/>
<protein>
    <submittedName>
        <fullName evidence="3">Acetyltransferase (GNAT) family protein</fullName>
    </submittedName>
</protein>
<comment type="caution">
    <text evidence="3">The sequence shown here is derived from an EMBL/GenBank/DDBJ whole genome shotgun (WGS) entry which is preliminary data.</text>
</comment>
<accession>A0A4R3JPB2</accession>
<sequence length="147" mass="17360">MKPLIIDSEITLIPYYPNYDTALPWYQDLDVCRQVDNIDCTYSLERLQKMYSFLSTHGDCFYIQYRGVLVGDVTLRNDQEVCIVVCKDYQNKRIGRRCILKMIELAKEKRMDQITAEIYPFNTQSQKMFLSIGFVKTGEETYTYQLS</sequence>
<dbReference type="SUPFAM" id="SSF55729">
    <property type="entry name" value="Acyl-CoA N-acyltransferases (Nat)"/>
    <property type="match status" value="1"/>
</dbReference>
<keyword evidence="5" id="KW-1185">Reference proteome</keyword>
<dbReference type="CDD" id="cd04301">
    <property type="entry name" value="NAT_SF"/>
    <property type="match status" value="1"/>
</dbReference>
<proteinExistence type="predicted"/>
<dbReference type="Pfam" id="PF00583">
    <property type="entry name" value="Acetyltransf_1"/>
    <property type="match status" value="1"/>
</dbReference>
<organism evidence="3 4">
    <name type="scientific">Faecalimonas umbilicata</name>
    <dbReference type="NCBI Taxonomy" id="1912855"/>
    <lineage>
        <taxon>Bacteria</taxon>
        <taxon>Bacillati</taxon>
        <taxon>Bacillota</taxon>
        <taxon>Clostridia</taxon>
        <taxon>Lachnospirales</taxon>
        <taxon>Lachnospiraceae</taxon>
        <taxon>Faecalimonas</taxon>
    </lineage>
</organism>
<reference evidence="2 5" key="1">
    <citation type="journal article" date="2018" name="Int. J. Syst. Evol. Microbiol.">
        <title>Draft Genome Sequence of Faecalimonas umbilicata JCM 30896T, an Acetate-Producing Bacterium Isolated from Human Feces.</title>
        <authorList>
            <person name="Sakamoto M."/>
            <person name="Ikeyama N."/>
            <person name="Yuki M."/>
            <person name="Ohkuma M."/>
        </authorList>
    </citation>
    <scope>NUCLEOTIDE SEQUENCE [LARGE SCALE GENOMIC DNA]</scope>
    <source>
        <strain evidence="2 5">EGH7</strain>
    </source>
</reference>
<gene>
    <name evidence="3" type="ORF">EDD74_10873</name>
    <name evidence="2" type="ORF">FAEUMB_10040</name>
</gene>
<dbReference type="GO" id="GO:0016747">
    <property type="term" value="F:acyltransferase activity, transferring groups other than amino-acyl groups"/>
    <property type="evidence" value="ECO:0007669"/>
    <property type="project" value="InterPro"/>
</dbReference>
<evidence type="ECO:0000313" key="4">
    <source>
        <dbReference type="Proteomes" id="UP000294613"/>
    </source>
</evidence>
<dbReference type="RefSeq" id="WP_116441327.1">
    <property type="nucleotide sequence ID" value="NZ_BHEO01000002.1"/>
</dbReference>
<evidence type="ECO:0000313" key="2">
    <source>
        <dbReference type="EMBL" id="GBU04463.1"/>
    </source>
</evidence>
<evidence type="ECO:0000313" key="5">
    <source>
        <dbReference type="Proteomes" id="UP000702954"/>
    </source>
</evidence>
<feature type="domain" description="N-acetyltransferase" evidence="1">
    <location>
        <begin position="17"/>
        <end position="147"/>
    </location>
</feature>